<evidence type="ECO:0000256" key="3">
    <source>
        <dbReference type="ARBA" id="ARBA00022679"/>
    </source>
</evidence>
<dbReference type="Gene3D" id="2.30.30.40">
    <property type="entry name" value="SH3 Domains"/>
    <property type="match status" value="1"/>
</dbReference>
<reference evidence="10" key="1">
    <citation type="submission" date="2012-12" db="EMBL/GenBank/DDBJ databases">
        <authorList>
            <person name="Hellsten U."/>
            <person name="Grimwood J."/>
            <person name="Chapman J.A."/>
            <person name="Shapiro H."/>
            <person name="Aerts A."/>
            <person name="Otillar R.P."/>
            <person name="Terry A.Y."/>
            <person name="Boore J.L."/>
            <person name="Simakov O."/>
            <person name="Marletaz F."/>
            <person name="Cho S.-J."/>
            <person name="Edsinger-Gonzales E."/>
            <person name="Havlak P."/>
            <person name="Kuo D.-H."/>
            <person name="Larsson T."/>
            <person name="Lv J."/>
            <person name="Arendt D."/>
            <person name="Savage R."/>
            <person name="Osoegawa K."/>
            <person name="de Jong P."/>
            <person name="Lindberg D.R."/>
            <person name="Seaver E.C."/>
            <person name="Weisblat D.A."/>
            <person name="Putnam N.H."/>
            <person name="Grigoriev I.V."/>
            <person name="Rokhsar D.S."/>
        </authorList>
    </citation>
    <scope>NUCLEOTIDE SEQUENCE</scope>
</reference>
<sequence>MIVPTLTQNPDKCDDTRYIVCYLRNTCGLTCQLHHLVHCLMASYASRRMLVINSTHWHYSNKAWNHYFENPSLNYGENPEKIFGSDKIFNMSKTAGDEKFKEFVHTRALPLEIFKRLEGLHGEPTAWWVGQMLSFLLKPQKWLQDKLVADEVKHHFQNPIVSIHVRRTDKLKSEASFHDISEYMLHVENYYQYLDLKQQIVDKRRVYIATDDINVIHLAIQRYPDYEILHDENVVNTAVEVNRYSDASLAGIIKDIHFLSKSDYIVCTFSSGVCRAAYEIMQTLHADASQRFRSLDDTYYLLGQPNVRYIVRLHHNPDNNELPLKTGDEIKLHGDHWDGFSLGSYLDSSEAGLFPSYKVEKVGQRGLV</sequence>
<dbReference type="SUPFAM" id="SSF50044">
    <property type="entry name" value="SH3-domain"/>
    <property type="match status" value="1"/>
</dbReference>
<reference evidence="9" key="3">
    <citation type="submission" date="2015-06" db="UniProtKB">
        <authorList>
            <consortium name="EnsemblMetazoa"/>
        </authorList>
    </citation>
    <scope>IDENTIFICATION</scope>
</reference>
<keyword evidence="1 4" id="KW-0728">SH3 domain</keyword>
<evidence type="ECO:0000259" key="6">
    <source>
        <dbReference type="PROSITE" id="PS50002"/>
    </source>
</evidence>
<dbReference type="InterPro" id="IPR027350">
    <property type="entry name" value="GT23_dom"/>
</dbReference>
<dbReference type="AlphaFoldDB" id="T1G2A5"/>
<dbReference type="PROSITE" id="PS51659">
    <property type="entry name" value="GT23"/>
    <property type="match status" value="1"/>
</dbReference>
<evidence type="ECO:0008006" key="11">
    <source>
        <dbReference type="Google" id="ProtNLM"/>
    </source>
</evidence>
<keyword evidence="3 5" id="KW-0808">Transferase</keyword>
<dbReference type="RefSeq" id="XP_009014360.1">
    <property type="nucleotide sequence ID" value="XM_009016112.1"/>
</dbReference>
<evidence type="ECO:0000313" key="9">
    <source>
        <dbReference type="EnsemblMetazoa" id="HelroP75808"/>
    </source>
</evidence>
<dbReference type="OrthoDB" id="6435034at2759"/>
<organism evidence="9 10">
    <name type="scientific">Helobdella robusta</name>
    <name type="common">Californian leech</name>
    <dbReference type="NCBI Taxonomy" id="6412"/>
    <lineage>
        <taxon>Eukaryota</taxon>
        <taxon>Metazoa</taxon>
        <taxon>Spiralia</taxon>
        <taxon>Lophotrochozoa</taxon>
        <taxon>Annelida</taxon>
        <taxon>Clitellata</taxon>
        <taxon>Hirudinea</taxon>
        <taxon>Rhynchobdellida</taxon>
        <taxon>Glossiphoniidae</taxon>
        <taxon>Helobdella</taxon>
    </lineage>
</organism>
<dbReference type="SMART" id="SM00326">
    <property type="entry name" value="SH3"/>
    <property type="match status" value="1"/>
</dbReference>
<protein>
    <recommendedName>
        <fullName evidence="11">GT23 domain-containing protein</fullName>
    </recommendedName>
</protein>
<dbReference type="InterPro" id="IPR001452">
    <property type="entry name" value="SH3_domain"/>
</dbReference>
<dbReference type="OMA" id="INSTHWH"/>
<dbReference type="HOGENOM" id="CLU_021940_1_1_1"/>
<evidence type="ECO:0000259" key="7">
    <source>
        <dbReference type="PROSITE" id="PS51659"/>
    </source>
</evidence>
<name>T1G2A5_HELRO</name>
<feature type="domain" description="SH3" evidence="6">
    <location>
        <begin position="305"/>
        <end position="364"/>
    </location>
</feature>
<dbReference type="Proteomes" id="UP000015101">
    <property type="component" value="Unassembled WGS sequence"/>
</dbReference>
<gene>
    <name evidence="9" type="primary">20215203</name>
    <name evidence="8" type="ORF">HELRODRAFT_75808</name>
</gene>
<dbReference type="EMBL" id="AMQM01003514">
    <property type="status" value="NOT_ANNOTATED_CDS"/>
    <property type="molecule type" value="Genomic_DNA"/>
</dbReference>
<dbReference type="InterPro" id="IPR045573">
    <property type="entry name" value="Fut8_N_cat"/>
</dbReference>
<dbReference type="InParanoid" id="T1G2A5"/>
<keyword evidence="10" id="KW-1185">Reference proteome</keyword>
<dbReference type="EMBL" id="KB096183">
    <property type="protein sequence ID" value="ESO07749.1"/>
    <property type="molecule type" value="Genomic_DNA"/>
</dbReference>
<reference evidence="8 10" key="2">
    <citation type="journal article" date="2013" name="Nature">
        <title>Insights into bilaterian evolution from three spiralian genomes.</title>
        <authorList>
            <person name="Simakov O."/>
            <person name="Marletaz F."/>
            <person name="Cho S.J."/>
            <person name="Edsinger-Gonzales E."/>
            <person name="Havlak P."/>
            <person name="Hellsten U."/>
            <person name="Kuo D.H."/>
            <person name="Larsson T."/>
            <person name="Lv J."/>
            <person name="Arendt D."/>
            <person name="Savage R."/>
            <person name="Osoegawa K."/>
            <person name="de Jong P."/>
            <person name="Grimwood J."/>
            <person name="Chapman J.A."/>
            <person name="Shapiro H."/>
            <person name="Aerts A."/>
            <person name="Otillar R.P."/>
            <person name="Terry A.Y."/>
            <person name="Boore J.L."/>
            <person name="Grigoriev I.V."/>
            <person name="Lindberg D.R."/>
            <person name="Seaver E.C."/>
            <person name="Weisblat D.A."/>
            <person name="Putnam N.H."/>
            <person name="Rokhsar D.S."/>
        </authorList>
    </citation>
    <scope>NUCLEOTIDE SEQUENCE</scope>
</reference>
<evidence type="ECO:0000313" key="8">
    <source>
        <dbReference type="EMBL" id="ESO07749.1"/>
    </source>
</evidence>
<dbReference type="Pfam" id="PF19745">
    <property type="entry name" value="FUT8_N_cat"/>
    <property type="match status" value="1"/>
</dbReference>
<evidence type="ECO:0000256" key="1">
    <source>
        <dbReference type="ARBA" id="ARBA00022443"/>
    </source>
</evidence>
<evidence type="ECO:0000256" key="4">
    <source>
        <dbReference type="PROSITE-ProRule" id="PRU00192"/>
    </source>
</evidence>
<dbReference type="GeneID" id="20215203"/>
<dbReference type="PANTHER" id="PTHR13132:SF29">
    <property type="entry name" value="ALPHA-(1,6)-FUCOSYLTRANSFERASE"/>
    <property type="match status" value="1"/>
</dbReference>
<comment type="similarity">
    <text evidence="5">Belongs to the glycosyltransferase 23 family.</text>
</comment>
<dbReference type="STRING" id="6412.T1G2A5"/>
<dbReference type="eggNOG" id="KOG3705">
    <property type="taxonomic scope" value="Eukaryota"/>
</dbReference>
<dbReference type="GO" id="GO:0046921">
    <property type="term" value="F:alpha-(1-&gt;6)-fucosyltransferase activity"/>
    <property type="evidence" value="ECO:0000318"/>
    <property type="project" value="GO_Central"/>
</dbReference>
<evidence type="ECO:0000256" key="5">
    <source>
        <dbReference type="PROSITE-ProRule" id="PRU00992"/>
    </source>
</evidence>
<dbReference type="PROSITE" id="PS50002">
    <property type="entry name" value="SH3"/>
    <property type="match status" value="1"/>
</dbReference>
<feature type="domain" description="GT23" evidence="7">
    <location>
        <begin position="15"/>
        <end position="295"/>
    </location>
</feature>
<dbReference type="CDD" id="cd11300">
    <property type="entry name" value="Fut8_like"/>
    <property type="match status" value="1"/>
</dbReference>
<accession>T1G2A5</accession>
<evidence type="ECO:0000256" key="2">
    <source>
        <dbReference type="ARBA" id="ARBA00022676"/>
    </source>
</evidence>
<evidence type="ECO:0000313" key="10">
    <source>
        <dbReference type="Proteomes" id="UP000015101"/>
    </source>
</evidence>
<dbReference type="EnsemblMetazoa" id="HelroT75808">
    <property type="protein sequence ID" value="HelroP75808"/>
    <property type="gene ID" value="HelroG75808"/>
</dbReference>
<dbReference type="InterPro" id="IPR036028">
    <property type="entry name" value="SH3-like_dom_sf"/>
</dbReference>
<dbReference type="KEGG" id="hro:HELRODRAFT_75808"/>
<dbReference type="FunFam" id="3.40.50.11350:FF:000001">
    <property type="entry name" value="Alpha-(1,6)-fucosyltransferase"/>
    <property type="match status" value="1"/>
</dbReference>
<keyword evidence="2 5" id="KW-0328">Glycosyltransferase</keyword>
<dbReference type="CTD" id="20215203"/>
<proteinExistence type="inferred from homology"/>
<feature type="region of interest" description="Important for donor substrate binding" evidence="5">
    <location>
        <begin position="166"/>
        <end position="167"/>
    </location>
</feature>
<dbReference type="PANTHER" id="PTHR13132">
    <property type="entry name" value="ALPHA- 1,6 -FUCOSYLTRANSFERASE"/>
    <property type="match status" value="1"/>
</dbReference>
<dbReference type="GO" id="GO:0006487">
    <property type="term" value="P:protein N-linked glycosylation"/>
    <property type="evidence" value="ECO:0000318"/>
    <property type="project" value="GO_Central"/>
</dbReference>
<dbReference type="Gene3D" id="3.40.50.11350">
    <property type="match status" value="1"/>
</dbReference>